<proteinExistence type="predicted"/>
<dbReference type="AlphaFoldDB" id="A0A7R7V9D0"/>
<dbReference type="InterPro" id="IPR001322">
    <property type="entry name" value="Lamin_tail_dom"/>
</dbReference>
<dbReference type="EMBL" id="AP024412">
    <property type="protein sequence ID" value="BCR36863.1"/>
    <property type="molecule type" value="Genomic_DNA"/>
</dbReference>
<dbReference type="Pfam" id="PF20578">
    <property type="entry name" value="aBig_2"/>
    <property type="match status" value="3"/>
</dbReference>
<reference evidence="2" key="1">
    <citation type="submission" date="2021-01" db="EMBL/GenBank/DDBJ databases">
        <title>Draft genome sequence of Acholeplasmataceae bacterium strain Mahy22.</title>
        <authorList>
            <person name="Watanabe M."/>
            <person name="Kojima H."/>
            <person name="Fukui M."/>
        </authorList>
    </citation>
    <scope>NUCLEOTIDE SEQUENCE</scope>
    <source>
        <strain evidence="2">Mahy22</strain>
    </source>
</reference>
<dbReference type="Pfam" id="PF00932">
    <property type="entry name" value="LTD"/>
    <property type="match status" value="2"/>
</dbReference>
<protein>
    <recommendedName>
        <fullName evidence="1">LTD domain-containing protein</fullName>
    </recommendedName>
</protein>
<gene>
    <name evidence="2" type="ORF">MPAN_017560</name>
</gene>
<keyword evidence="3" id="KW-1185">Reference proteome</keyword>
<feature type="domain" description="LTD" evidence="1">
    <location>
        <begin position="1080"/>
        <end position="1200"/>
    </location>
</feature>
<dbReference type="KEGG" id="manr:MPAN_017560"/>
<dbReference type="InterPro" id="IPR046780">
    <property type="entry name" value="aBig_2"/>
</dbReference>
<evidence type="ECO:0000313" key="3">
    <source>
        <dbReference type="Proteomes" id="UP000620133"/>
    </source>
</evidence>
<sequence>MGLDDVTVILTATLTKDTQSVTKEFTVLVLANVEPTLYASIADVLATAVAGDFVKVEDVTVVGLTADTYLFADSTGILAVYNGAAPTVTVGMVYDVYGLFDVYNGSPQLNNTSDSTMPAVATLSEGDVTVLTPTVVDDIAAFVPDTAPTYGASNLFVYEYVEITALVKIQGDGNYETFFVNTDYSGANINSDANSPYTDNAIMIYYKSNKAAFNAFDGKVVSFNAFMFSYRNDRTIFTLVFTGEAEDITYIASDAEAVQMAKDELEPMFEYEYIEADTLDLLATSTQGATIAWASDSLLVDATTGALIMPVTGQEDVTLTATITKGTEVGTFTVMFKVGELPNSTILEAVQLGTGHLVEVTGIVTSAEYQNTYFIQDDTAGIAIYTSWGDLETFLQTNFGKEITIIGERAEYKGLIQLSSIYSYELVGDATAPIVALNVDTHGLDSDSLEPFQGQLVEMTGLIVVGVDTDSYGNTYVDLIDGTSGMEISMKQDSRVTLSTEAAALLASLAVGDVVAITNPLAWNNAPYLYFTDTTMITESALTDAAAVIATKASLMVDVDQPVIADETLTLLDAYLGTAIAWTSDNTAVISDAGVIVVPTDMKQVTVTLTATITKGTETDTVMFEILVGNIVPISAAIDAEIDDVVIVQGVVTADEYYRTYFIQDLTGGIAVYTFDTDIQDLFEANVGKEVVVTGTRAVYNGLRQISPTEVVALTTGTLPAATNVDAVMLTETDMLMYQGMLVELNNLLVTDVYADSYDNITVTLSRPAEGNSVKIKFDSRGTLTTAAQTALEAIVVGDVLNVTAVMAWANGPFMYYTSSTILGVGTLTDADKAAMDLAAIELVETITEAGTLVLPVLGTEEGSVIAWASSNDAIINAATGAVVLPAELTEIITLTATATLNGAEATAMFYVKVGVPSTISGASDLFFSEYIEGGSNNKALEIFNGTGADVDLSLYTINQYSNGAVTPNNTVTLTGTLLNGDVYVIYNSSSVQAIIDEGDLVSSVTYFNGDDAVELVKSGIVIDVIGLVGEDPGSEWTVGTGSTANHTLVRDETVTSPNTVFTPSEWVSNPQDTFTFIGSHTMLEPTVAMDLFISEYIEGSSSNKALELYNPTDGVLDLTAYTLELYSNGSTEVSVSYTLTGTLAAGEVFIIANASAVQAILDLADVAQSYPSVPNWNGDDAVVLRKNGVVIDIILSIGHTNNQNDAENLTWVRNANITSPNAVFTLAEWTEYPSDTFTYLGSHTVS</sequence>
<dbReference type="PROSITE" id="PS51841">
    <property type="entry name" value="LTD"/>
    <property type="match status" value="2"/>
</dbReference>
<dbReference type="Proteomes" id="UP000620133">
    <property type="component" value="Chromosome"/>
</dbReference>
<feature type="domain" description="LTD" evidence="1">
    <location>
        <begin position="914"/>
        <end position="1030"/>
    </location>
</feature>
<accession>A0A7R7V9D0</accession>
<evidence type="ECO:0000313" key="2">
    <source>
        <dbReference type="EMBL" id="BCR36863.1"/>
    </source>
</evidence>
<organism evidence="2 3">
    <name type="scientific">Mariniplasma anaerobium</name>
    <dbReference type="NCBI Taxonomy" id="2735436"/>
    <lineage>
        <taxon>Bacteria</taxon>
        <taxon>Bacillati</taxon>
        <taxon>Mycoplasmatota</taxon>
        <taxon>Mollicutes</taxon>
        <taxon>Acholeplasmatales</taxon>
        <taxon>Acholeplasmataceae</taxon>
        <taxon>Mariniplasma</taxon>
    </lineage>
</organism>
<name>A0A7R7V9D0_9MOLU</name>
<evidence type="ECO:0000259" key="1">
    <source>
        <dbReference type="PROSITE" id="PS51841"/>
    </source>
</evidence>